<sequence>MVYSVDGEDIDPKEITEIAGWKISNPRPAKTKEWNKPSSSSAILASQPKKQATVLLRVLRVQLEVRQQNRDVLHELQQLRHEVRVVSERLDEIEPLDRTRAVSQPALSTVPPVLPRLPANNIEELEAAEAAVQDEAVAATLITHLAQEHECMSCCPNCNRDHPADDPDCKVRRTTDKAVWQAVYLKELQFGEEEERSAAQDKPKKVTIENPSTSQSRSKSRSKSQIEPRMKIQHVS</sequence>
<name>A0ACB8DYK6_DERSI</name>
<proteinExistence type="predicted"/>
<dbReference type="Proteomes" id="UP000821865">
    <property type="component" value="Chromosome 1"/>
</dbReference>
<accession>A0ACB8DYK6</accession>
<organism evidence="1 2">
    <name type="scientific">Dermacentor silvarum</name>
    <name type="common">Tick</name>
    <dbReference type="NCBI Taxonomy" id="543639"/>
    <lineage>
        <taxon>Eukaryota</taxon>
        <taxon>Metazoa</taxon>
        <taxon>Ecdysozoa</taxon>
        <taxon>Arthropoda</taxon>
        <taxon>Chelicerata</taxon>
        <taxon>Arachnida</taxon>
        <taxon>Acari</taxon>
        <taxon>Parasitiformes</taxon>
        <taxon>Ixodida</taxon>
        <taxon>Ixodoidea</taxon>
        <taxon>Ixodidae</taxon>
        <taxon>Rhipicephalinae</taxon>
        <taxon>Dermacentor</taxon>
    </lineage>
</organism>
<gene>
    <name evidence="1" type="ORF">HPB49_009233</name>
</gene>
<evidence type="ECO:0000313" key="2">
    <source>
        <dbReference type="Proteomes" id="UP000821865"/>
    </source>
</evidence>
<evidence type="ECO:0000313" key="1">
    <source>
        <dbReference type="EMBL" id="KAH7979361.1"/>
    </source>
</evidence>
<comment type="caution">
    <text evidence="1">The sequence shown here is derived from an EMBL/GenBank/DDBJ whole genome shotgun (WGS) entry which is preliminary data.</text>
</comment>
<keyword evidence="2" id="KW-1185">Reference proteome</keyword>
<dbReference type="EMBL" id="CM023470">
    <property type="protein sequence ID" value="KAH7979361.1"/>
    <property type="molecule type" value="Genomic_DNA"/>
</dbReference>
<protein>
    <submittedName>
        <fullName evidence="1">Uncharacterized protein</fullName>
    </submittedName>
</protein>
<reference evidence="1" key="1">
    <citation type="submission" date="2020-05" db="EMBL/GenBank/DDBJ databases">
        <title>Large-scale comparative analyses of tick genomes elucidate their genetic diversity and vector capacities.</title>
        <authorList>
            <person name="Jia N."/>
            <person name="Wang J."/>
            <person name="Shi W."/>
            <person name="Du L."/>
            <person name="Sun Y."/>
            <person name="Zhan W."/>
            <person name="Jiang J."/>
            <person name="Wang Q."/>
            <person name="Zhang B."/>
            <person name="Ji P."/>
            <person name="Sakyi L.B."/>
            <person name="Cui X."/>
            <person name="Yuan T."/>
            <person name="Jiang B."/>
            <person name="Yang W."/>
            <person name="Lam T.T.-Y."/>
            <person name="Chang Q."/>
            <person name="Ding S."/>
            <person name="Wang X."/>
            <person name="Zhu J."/>
            <person name="Ruan X."/>
            <person name="Zhao L."/>
            <person name="Wei J."/>
            <person name="Que T."/>
            <person name="Du C."/>
            <person name="Cheng J."/>
            <person name="Dai P."/>
            <person name="Han X."/>
            <person name="Huang E."/>
            <person name="Gao Y."/>
            <person name="Liu J."/>
            <person name="Shao H."/>
            <person name="Ye R."/>
            <person name="Li L."/>
            <person name="Wei W."/>
            <person name="Wang X."/>
            <person name="Wang C."/>
            <person name="Yang T."/>
            <person name="Huo Q."/>
            <person name="Li W."/>
            <person name="Guo W."/>
            <person name="Chen H."/>
            <person name="Zhou L."/>
            <person name="Ni X."/>
            <person name="Tian J."/>
            <person name="Zhou Y."/>
            <person name="Sheng Y."/>
            <person name="Liu T."/>
            <person name="Pan Y."/>
            <person name="Xia L."/>
            <person name="Li J."/>
            <person name="Zhao F."/>
            <person name="Cao W."/>
        </authorList>
    </citation>
    <scope>NUCLEOTIDE SEQUENCE</scope>
    <source>
        <strain evidence="1">Dsil-2018</strain>
    </source>
</reference>